<dbReference type="PIRSF" id="PIRSF005763">
    <property type="entry name" value="Txn_reg_ModE"/>
    <property type="match status" value="1"/>
</dbReference>
<dbReference type="InterPro" id="IPR051815">
    <property type="entry name" value="Molybdate_resp_trans_reg"/>
</dbReference>
<proteinExistence type="inferred from homology"/>
<dbReference type="RefSeq" id="WP_243655564.1">
    <property type="nucleotide sequence ID" value="NZ_CBCSGL010000002.1"/>
</dbReference>
<accession>A0A4R3VGQ2</accession>
<dbReference type="PROSITE" id="PS51866">
    <property type="entry name" value="MOP"/>
    <property type="match status" value="2"/>
</dbReference>
<dbReference type="Proteomes" id="UP000295110">
    <property type="component" value="Unassembled WGS sequence"/>
</dbReference>
<dbReference type="EMBL" id="SMBU01000003">
    <property type="protein sequence ID" value="TCV03451.1"/>
    <property type="molecule type" value="Genomic_DNA"/>
</dbReference>
<evidence type="ECO:0000256" key="3">
    <source>
        <dbReference type="ARBA" id="ARBA00022505"/>
    </source>
</evidence>
<feature type="domain" description="Mop" evidence="6">
    <location>
        <begin position="137"/>
        <end position="203"/>
    </location>
</feature>
<evidence type="ECO:0000256" key="5">
    <source>
        <dbReference type="PIRNR" id="PIRNR005763"/>
    </source>
</evidence>
<dbReference type="GO" id="GO:0015689">
    <property type="term" value="P:molybdate ion transport"/>
    <property type="evidence" value="ECO:0007669"/>
    <property type="project" value="UniProtKB-UniRule"/>
</dbReference>
<comment type="similarity">
    <text evidence="1 5">Belongs to the ModE family.</text>
</comment>
<dbReference type="InterPro" id="IPR005116">
    <property type="entry name" value="Transp-assoc_OB_typ1"/>
</dbReference>
<keyword evidence="4" id="KW-0677">Repeat</keyword>
<gene>
    <name evidence="7" type="ORF">EV671_1003106</name>
</gene>
<dbReference type="Gene3D" id="1.10.10.10">
    <property type="entry name" value="Winged helix-like DNA-binding domain superfamily/Winged helix DNA-binding domain"/>
    <property type="match status" value="1"/>
</dbReference>
<name>A0A4R3VGQ2_ROSSA</name>
<evidence type="ECO:0000313" key="7">
    <source>
        <dbReference type="EMBL" id="TCV03451.1"/>
    </source>
</evidence>
<dbReference type="GO" id="GO:0006355">
    <property type="term" value="P:regulation of DNA-templated transcription"/>
    <property type="evidence" value="ECO:0007669"/>
    <property type="project" value="InterPro"/>
</dbReference>
<keyword evidence="3 5" id="KW-0500">Molybdenum</keyword>
<dbReference type="InterPro" id="IPR004606">
    <property type="entry name" value="Mop_domain"/>
</dbReference>
<sequence length="277" mass="28559">MSELAPAPHASDPVGRDTSLLSGELRLAGRLDARFFALLRAVQGSGSLQKAARAAGYSYKGAWLVLETAGNLARTPLVVSQTGGRRGGGSQLTPAAVELLHSWQQLQQRHHRFLAEQDAWLLSHPHLVNLLRSLSMKASARNQFSGTVTDVSQGPATTQVTLDIGHGHSVTASLTSAAATRLGVAVGQPALALVKSSEVVLVCDFAGYKLSARNQLAGSVSRVQKGAVSSLVGITLPGGAVITASVTNDAVDALAVAVGQPATASFKAYAVMLAVPA</sequence>
<evidence type="ECO:0000256" key="4">
    <source>
        <dbReference type="ARBA" id="ARBA00022737"/>
    </source>
</evidence>
<organism evidence="7 8">
    <name type="scientific">Roseateles saccharophilus</name>
    <name type="common">Pseudomonas saccharophila</name>
    <dbReference type="NCBI Taxonomy" id="304"/>
    <lineage>
        <taxon>Bacteria</taxon>
        <taxon>Pseudomonadati</taxon>
        <taxon>Pseudomonadota</taxon>
        <taxon>Betaproteobacteria</taxon>
        <taxon>Burkholderiales</taxon>
        <taxon>Sphaerotilaceae</taxon>
        <taxon>Roseateles</taxon>
    </lineage>
</organism>
<dbReference type="PANTHER" id="PTHR30432">
    <property type="entry name" value="TRANSCRIPTIONAL REGULATOR MODE"/>
    <property type="match status" value="1"/>
</dbReference>
<dbReference type="PANTHER" id="PTHR30432:SF1">
    <property type="entry name" value="DNA-BINDING TRANSCRIPTIONAL DUAL REGULATOR MODE"/>
    <property type="match status" value="1"/>
</dbReference>
<keyword evidence="2 5" id="KW-0813">Transport</keyword>
<dbReference type="InterPro" id="IPR036390">
    <property type="entry name" value="WH_DNA-bd_sf"/>
</dbReference>
<dbReference type="InterPro" id="IPR036388">
    <property type="entry name" value="WH-like_DNA-bd_sf"/>
</dbReference>
<dbReference type="AlphaFoldDB" id="A0A4R3VGQ2"/>
<protein>
    <submittedName>
        <fullName evidence="7">ModE family transcriptional regulator</fullName>
    </submittedName>
</protein>
<reference evidence="7 8" key="1">
    <citation type="submission" date="2019-03" db="EMBL/GenBank/DDBJ databases">
        <title>Genomic Encyclopedia of Type Strains, Phase IV (KMG-IV): sequencing the most valuable type-strain genomes for metagenomic binning, comparative biology and taxonomic classification.</title>
        <authorList>
            <person name="Goeker M."/>
        </authorList>
    </citation>
    <scope>NUCLEOTIDE SEQUENCE [LARGE SCALE GENOMIC DNA]</scope>
    <source>
        <strain evidence="7 8">DSM 654</strain>
    </source>
</reference>
<evidence type="ECO:0000259" key="6">
    <source>
        <dbReference type="PROSITE" id="PS51866"/>
    </source>
</evidence>
<feature type="domain" description="Mop" evidence="6">
    <location>
        <begin position="209"/>
        <end position="275"/>
    </location>
</feature>
<dbReference type="SUPFAM" id="SSF46785">
    <property type="entry name" value="Winged helix' DNA-binding domain"/>
    <property type="match status" value="1"/>
</dbReference>
<dbReference type="NCBIfam" id="TIGR00638">
    <property type="entry name" value="Mop"/>
    <property type="match status" value="2"/>
</dbReference>
<dbReference type="GO" id="GO:0030151">
    <property type="term" value="F:molybdenum ion binding"/>
    <property type="evidence" value="ECO:0007669"/>
    <property type="project" value="UniProtKB-UniRule"/>
</dbReference>
<dbReference type="InterPro" id="IPR008995">
    <property type="entry name" value="Mo/tungstate-bd_C_term_dom"/>
</dbReference>
<dbReference type="Pfam" id="PF03459">
    <property type="entry name" value="TOBE"/>
    <property type="match status" value="2"/>
</dbReference>
<dbReference type="Gene3D" id="2.40.50.100">
    <property type="match status" value="2"/>
</dbReference>
<dbReference type="SUPFAM" id="SSF50331">
    <property type="entry name" value="MOP-like"/>
    <property type="match status" value="2"/>
</dbReference>
<keyword evidence="8" id="KW-1185">Reference proteome</keyword>
<comment type="caution">
    <text evidence="7">The sequence shown here is derived from an EMBL/GenBank/DDBJ whole genome shotgun (WGS) entry which is preliminary data.</text>
</comment>
<evidence type="ECO:0000313" key="8">
    <source>
        <dbReference type="Proteomes" id="UP000295110"/>
    </source>
</evidence>
<evidence type="ECO:0000256" key="2">
    <source>
        <dbReference type="ARBA" id="ARBA00022448"/>
    </source>
</evidence>
<dbReference type="InterPro" id="IPR016462">
    <property type="entry name" value="ModE"/>
</dbReference>
<evidence type="ECO:0000256" key="1">
    <source>
        <dbReference type="ARBA" id="ARBA00008110"/>
    </source>
</evidence>